<proteinExistence type="inferred from homology"/>
<evidence type="ECO:0000259" key="3">
    <source>
        <dbReference type="Pfam" id="PF00246"/>
    </source>
</evidence>
<dbReference type="Gene3D" id="3.40.630.10">
    <property type="entry name" value="Zn peptidases"/>
    <property type="match status" value="1"/>
</dbReference>
<evidence type="ECO:0000256" key="2">
    <source>
        <dbReference type="SAM" id="MobiDB-lite"/>
    </source>
</evidence>
<keyword evidence="5" id="KW-1185">Reference proteome</keyword>
<organism evidence="4 5">
    <name type="scientific">Cichlidogyrus casuarinus</name>
    <dbReference type="NCBI Taxonomy" id="1844966"/>
    <lineage>
        <taxon>Eukaryota</taxon>
        <taxon>Metazoa</taxon>
        <taxon>Spiralia</taxon>
        <taxon>Lophotrochozoa</taxon>
        <taxon>Platyhelminthes</taxon>
        <taxon>Monogenea</taxon>
        <taxon>Monopisthocotylea</taxon>
        <taxon>Dactylogyridea</taxon>
        <taxon>Ancyrocephalidae</taxon>
        <taxon>Cichlidogyrus</taxon>
    </lineage>
</organism>
<accession>A0ABD2QK81</accession>
<dbReference type="SUPFAM" id="SSF53187">
    <property type="entry name" value="Zn-dependent exopeptidases"/>
    <property type="match status" value="1"/>
</dbReference>
<comment type="caution">
    <text evidence="4">The sequence shown here is derived from an EMBL/GenBank/DDBJ whole genome shotgun (WGS) entry which is preliminary data.</text>
</comment>
<dbReference type="EMBL" id="JBJKFK010000097">
    <property type="protein sequence ID" value="KAL3319850.1"/>
    <property type="molecule type" value="Genomic_DNA"/>
</dbReference>
<dbReference type="Pfam" id="PF00246">
    <property type="entry name" value="Peptidase_M14"/>
    <property type="match status" value="1"/>
</dbReference>
<reference evidence="4 5" key="1">
    <citation type="submission" date="2024-11" db="EMBL/GenBank/DDBJ databases">
        <title>Adaptive evolution of stress response genes in parasites aligns with host niche diversity.</title>
        <authorList>
            <person name="Hahn C."/>
            <person name="Resl P."/>
        </authorList>
    </citation>
    <scope>NUCLEOTIDE SEQUENCE [LARGE SCALE GENOMIC DNA]</scope>
    <source>
        <strain evidence="4">EGGRZ-B1_66</strain>
        <tissue evidence="4">Body</tissue>
    </source>
</reference>
<dbReference type="AlphaFoldDB" id="A0ABD2QK81"/>
<evidence type="ECO:0000313" key="5">
    <source>
        <dbReference type="Proteomes" id="UP001626550"/>
    </source>
</evidence>
<evidence type="ECO:0000313" key="4">
    <source>
        <dbReference type="EMBL" id="KAL3319850.1"/>
    </source>
</evidence>
<name>A0ABD2QK81_9PLAT</name>
<comment type="similarity">
    <text evidence="1">Belongs to the peptidase M14 family.</text>
</comment>
<protein>
    <recommendedName>
        <fullName evidence="3">Peptidase M14 domain-containing protein</fullName>
    </recommendedName>
</protein>
<feature type="domain" description="Peptidase M14" evidence="3">
    <location>
        <begin position="41"/>
        <end position="78"/>
    </location>
</feature>
<feature type="compositionally biased region" description="Basic and acidic residues" evidence="2">
    <location>
        <begin position="10"/>
        <end position="25"/>
    </location>
</feature>
<feature type="region of interest" description="Disordered" evidence="2">
    <location>
        <begin position="1"/>
        <end position="25"/>
    </location>
</feature>
<evidence type="ECO:0000256" key="1">
    <source>
        <dbReference type="ARBA" id="ARBA00005988"/>
    </source>
</evidence>
<sequence length="84" mass="10060">MKRQMQETVKANRDFLKRGKRDANESEKKQLHEFYLSFGMMHQLLKRFAHVKRNLVTYEEIGRSVENRPIFVLKVTASKFSIPF</sequence>
<dbReference type="Proteomes" id="UP001626550">
    <property type="component" value="Unassembled WGS sequence"/>
</dbReference>
<dbReference type="InterPro" id="IPR000834">
    <property type="entry name" value="Peptidase_M14"/>
</dbReference>
<gene>
    <name evidence="4" type="ORF">Ciccas_001484</name>
</gene>